<evidence type="ECO:0000256" key="2">
    <source>
        <dbReference type="SAM" id="Phobius"/>
    </source>
</evidence>
<evidence type="ECO:0000313" key="3">
    <source>
        <dbReference type="EMBL" id="SCB96501.1"/>
    </source>
</evidence>
<gene>
    <name evidence="3" type="ORF">GA0061074_10669</name>
</gene>
<keyword evidence="2" id="KW-0472">Membrane</keyword>
<feature type="region of interest" description="Disordered" evidence="1">
    <location>
        <begin position="40"/>
        <end position="74"/>
    </location>
</feature>
<dbReference type="EMBL" id="FMAO01000006">
    <property type="protein sequence ID" value="SCB96501.1"/>
    <property type="molecule type" value="Genomic_DNA"/>
</dbReference>
<dbReference type="RefSeq" id="WP_092462590.1">
    <property type="nucleotide sequence ID" value="NZ_BJEE01000007.1"/>
</dbReference>
<feature type="transmembrane region" description="Helical" evidence="2">
    <location>
        <begin position="6"/>
        <end position="26"/>
    </location>
</feature>
<dbReference type="Proteomes" id="UP000199268">
    <property type="component" value="Unassembled WGS sequence"/>
</dbReference>
<keyword evidence="2" id="KW-1133">Transmembrane helix</keyword>
<name>A0A1C4APS9_9LACO</name>
<keyword evidence="4" id="KW-1185">Reference proteome</keyword>
<proteinExistence type="predicted"/>
<keyword evidence="2" id="KW-0812">Transmembrane</keyword>
<dbReference type="AlphaFoldDB" id="A0A1C4APS9"/>
<protein>
    <submittedName>
        <fullName evidence="3">Uncharacterized protein</fullName>
    </submittedName>
</protein>
<feature type="compositionally biased region" description="Basic and acidic residues" evidence="1">
    <location>
        <begin position="43"/>
        <end position="55"/>
    </location>
</feature>
<evidence type="ECO:0000313" key="4">
    <source>
        <dbReference type="Proteomes" id="UP000199268"/>
    </source>
</evidence>
<organism evidence="3 4">
    <name type="scientific">Weissella bombi</name>
    <dbReference type="NCBI Taxonomy" id="1505725"/>
    <lineage>
        <taxon>Bacteria</taxon>
        <taxon>Bacillati</taxon>
        <taxon>Bacillota</taxon>
        <taxon>Bacilli</taxon>
        <taxon>Lactobacillales</taxon>
        <taxon>Lactobacillaceae</taxon>
        <taxon>Weissella</taxon>
    </lineage>
</organism>
<dbReference type="OrthoDB" id="2149734at2"/>
<accession>A0A1C4APS9</accession>
<evidence type="ECO:0000256" key="1">
    <source>
        <dbReference type="SAM" id="MobiDB-lite"/>
    </source>
</evidence>
<reference evidence="4" key="1">
    <citation type="submission" date="2016-08" db="EMBL/GenBank/DDBJ databases">
        <authorList>
            <person name="Varghese N."/>
            <person name="Submissions Spin"/>
        </authorList>
    </citation>
    <scope>NUCLEOTIDE SEQUENCE [LARGE SCALE GENOMIC DNA]</scope>
    <source>
        <strain evidence="4">R-53094</strain>
    </source>
</reference>
<sequence>MHKRQVTMIIGIMVVAAVVAIFAIVFNSSSHQNKEAVAAASSEHVESTVKKDKTNKSNKKAAKSTTDMNKISSTTKDEQALDIKALLKNQIDAPKIASVKQDNKTIQVVFEDDGTKTLDEFMAAYAKATIAIVKAAAKNGSESVTTARQVKLEDGLEYAVAAKWDKDQLANGAKLADDAAIKDVLLSADHYAIGGSAWDALTQRQKNDYKNHQQGGLGKTTDDAFNKWVQSGIVKN</sequence>